<organism evidence="2 3">
    <name type="scientific">Nitrospirillum amazonense</name>
    <dbReference type="NCBI Taxonomy" id="28077"/>
    <lineage>
        <taxon>Bacteria</taxon>
        <taxon>Pseudomonadati</taxon>
        <taxon>Pseudomonadota</taxon>
        <taxon>Alphaproteobacteria</taxon>
        <taxon>Rhodospirillales</taxon>
        <taxon>Azospirillaceae</taxon>
        <taxon>Nitrospirillum</taxon>
    </lineage>
</organism>
<comment type="caution">
    <text evidence="2">The sequence shown here is derived from an EMBL/GenBank/DDBJ whole genome shotgun (WGS) entry which is preliminary data.</text>
</comment>
<dbReference type="InterPro" id="IPR046668">
    <property type="entry name" value="DUF6538"/>
</dbReference>
<dbReference type="EMBL" id="VITT01000027">
    <property type="protein sequence ID" value="TWB48942.1"/>
    <property type="molecule type" value="Genomic_DNA"/>
</dbReference>
<dbReference type="Proteomes" id="UP000318050">
    <property type="component" value="Unassembled WGS sequence"/>
</dbReference>
<evidence type="ECO:0000313" key="3">
    <source>
        <dbReference type="Proteomes" id="UP000318050"/>
    </source>
</evidence>
<dbReference type="Pfam" id="PF20172">
    <property type="entry name" value="DUF6538"/>
    <property type="match status" value="1"/>
</dbReference>
<dbReference type="AlphaFoldDB" id="A0A560HQU1"/>
<gene>
    <name evidence="2" type="ORF">FBZ92_12744</name>
</gene>
<evidence type="ECO:0000259" key="1">
    <source>
        <dbReference type="Pfam" id="PF20172"/>
    </source>
</evidence>
<accession>A0A560HQU1</accession>
<proteinExistence type="predicted"/>
<feature type="domain" description="DUF6538" evidence="1">
    <location>
        <begin position="6"/>
        <end position="65"/>
    </location>
</feature>
<sequence>MPPIPYVVQRRHGLYLRVRLPSDIAALTGRSHLTRSLRTADLRQARPAAASLLARAHSEWKEARRSMIASLLGKLIDDVKVDDLPFLTDAQIDSLPEQKRARI</sequence>
<protein>
    <recommendedName>
        <fullName evidence="1">DUF6538 domain-containing protein</fullName>
    </recommendedName>
</protein>
<evidence type="ECO:0000313" key="2">
    <source>
        <dbReference type="EMBL" id="TWB48942.1"/>
    </source>
</evidence>
<dbReference type="OrthoDB" id="9784724at2"/>
<reference evidence="2 3" key="1">
    <citation type="submission" date="2019-06" db="EMBL/GenBank/DDBJ databases">
        <title>Genomic Encyclopedia of Type Strains, Phase IV (KMG-V): Genome sequencing to study the core and pangenomes of soil and plant-associated prokaryotes.</title>
        <authorList>
            <person name="Whitman W."/>
        </authorList>
    </citation>
    <scope>NUCLEOTIDE SEQUENCE [LARGE SCALE GENOMIC DNA]</scope>
    <source>
        <strain evidence="2 3">BR 11140</strain>
    </source>
</reference>
<name>A0A560HQU1_9PROT</name>